<feature type="compositionally biased region" description="Pro residues" evidence="1">
    <location>
        <begin position="181"/>
        <end position="199"/>
    </location>
</feature>
<dbReference type="Proteomes" id="UP000058074">
    <property type="component" value="Chromosome"/>
</dbReference>
<dbReference type="Gene3D" id="2.40.30.20">
    <property type="match status" value="1"/>
</dbReference>
<proteinExistence type="predicted"/>
<dbReference type="OrthoDB" id="5438497at2"/>
<reference evidence="2 3" key="1">
    <citation type="journal article" date="2015" name="Genome Announc.">
        <title>Complete Genome Sequence of Polypropylene Glycol- and Polyethylene Glycol-Degrading Sphingopyxis macrogoltabida Strain EY-1.</title>
        <authorList>
            <person name="Ohtsubo Y."/>
            <person name="Nagata Y."/>
            <person name="Numata M."/>
            <person name="Tsuchikane K."/>
            <person name="Hosoyama A."/>
            <person name="Yamazoe A."/>
            <person name="Tsuda M."/>
            <person name="Fujita N."/>
            <person name="Kawai F."/>
        </authorList>
    </citation>
    <scope>NUCLEOTIDE SEQUENCE [LARGE SCALE GENOMIC DNA]</scope>
    <source>
        <strain evidence="2 3">EY-1</strain>
    </source>
</reference>
<gene>
    <name evidence="2" type="ORF">AN936_21875</name>
</gene>
<protein>
    <submittedName>
        <fullName evidence="2">Uncharacterized protein</fullName>
    </submittedName>
</protein>
<dbReference type="KEGG" id="smag:AN936_21875"/>
<dbReference type="AlphaFoldDB" id="A0A0N9V5A5"/>
<feature type="region of interest" description="Disordered" evidence="1">
    <location>
        <begin position="166"/>
        <end position="215"/>
    </location>
</feature>
<name>A0A0N9V5A5_SPHMC</name>
<evidence type="ECO:0000313" key="3">
    <source>
        <dbReference type="Proteomes" id="UP000058074"/>
    </source>
</evidence>
<accession>A0A0N9V5A5</accession>
<dbReference type="EMBL" id="CP012700">
    <property type="protein sequence ID" value="ALH82906.1"/>
    <property type="molecule type" value="Genomic_DNA"/>
</dbReference>
<dbReference type="PATRIC" id="fig|33050.5.peg.4530"/>
<evidence type="ECO:0000256" key="1">
    <source>
        <dbReference type="SAM" id="MobiDB-lite"/>
    </source>
</evidence>
<dbReference type="RefSeq" id="WP_054589884.1">
    <property type="nucleotide sequence ID" value="NZ_CP012700.1"/>
</dbReference>
<organism evidence="2 3">
    <name type="scientific">Sphingopyxis macrogoltabida</name>
    <name type="common">Sphingomonas macrogoltabidus</name>
    <dbReference type="NCBI Taxonomy" id="33050"/>
    <lineage>
        <taxon>Bacteria</taxon>
        <taxon>Pseudomonadati</taxon>
        <taxon>Pseudomonadota</taxon>
        <taxon>Alphaproteobacteria</taxon>
        <taxon>Sphingomonadales</taxon>
        <taxon>Sphingomonadaceae</taxon>
        <taxon>Sphingopyxis</taxon>
    </lineage>
</organism>
<dbReference type="InterPro" id="IPR023366">
    <property type="entry name" value="ATP_synth_asu-like_sf"/>
</dbReference>
<evidence type="ECO:0000313" key="2">
    <source>
        <dbReference type="EMBL" id="ALH82906.1"/>
    </source>
</evidence>
<sequence>MFRAGQPNFSRGVLAEHLHGRFDVDAYNAGLKEGTNVIVLKYGGVTKRPGWRLVAEVINGEEPTRIIPFQFSLTQTYALEMGQGYMSPCALGGRLVEEELEIVNITNAAQAEIEAAFHDYAVGEKIYVTGVEGEIGELLNGRFWEVVSVVDDDKFMIDADTTGLDPFTAADGGITREETPEPPPPPPVVPPVVPPPDPPQTGGGGGGRFRGQHEF</sequence>